<dbReference type="PANTHER" id="PTHR47436">
    <property type="entry name" value="HISTONE-LYSINE N-METHYLTRANSFERASE ATXR2"/>
    <property type="match status" value="1"/>
</dbReference>
<dbReference type="Gramene" id="TVU16175">
    <property type="protein sequence ID" value="TVU16175"/>
    <property type="gene ID" value="EJB05_39727"/>
</dbReference>
<keyword evidence="3" id="KW-0862">Zinc</keyword>
<keyword evidence="2" id="KW-0863">Zinc-finger</keyword>
<dbReference type="InterPro" id="IPR046341">
    <property type="entry name" value="SET_dom_sf"/>
</dbReference>
<evidence type="ECO:0000256" key="1">
    <source>
        <dbReference type="ARBA" id="ARBA00022723"/>
    </source>
</evidence>
<dbReference type="PROSITE" id="PS50280">
    <property type="entry name" value="SET"/>
    <property type="match status" value="1"/>
</dbReference>
<dbReference type="InterPro" id="IPR001214">
    <property type="entry name" value="SET_dom"/>
</dbReference>
<name>A0A5J9TY22_9POAL</name>
<dbReference type="Proteomes" id="UP000324897">
    <property type="component" value="Unassembled WGS sequence"/>
</dbReference>
<dbReference type="InterPro" id="IPR002893">
    <property type="entry name" value="Znf_MYND"/>
</dbReference>
<accession>A0A5J9TY22</accession>
<keyword evidence="1" id="KW-0479">Metal-binding</keyword>
<dbReference type="EMBL" id="RWGY01000031">
    <property type="protein sequence ID" value="TVU16150.1"/>
    <property type="molecule type" value="Genomic_DNA"/>
</dbReference>
<keyword evidence="7" id="KW-1185">Reference proteome</keyword>
<sequence length="562" mass="62075">MPADGAAGLRIYGAATRLVAGWMDDWIVDDDETGRLLYSASYGCGGGGGHRLTSSPREAPVDADGMDWSSVSPCDLDRDFAPQIAQLLATPPLHSAKALPSFRPHLFASQFLQLNVLVAAVEYYDKLIESKKQGGIRVTNSGKHGKGVCANRDFDEGDLVLKDQMLVGAQHSLNKIDCMVCSYCFRFIGSVEFQIGRRLYLQSIGTGNDGTFDRHCHGSDAGSSTGCSSATHGNAHAVPQEVIMSLMAGDMQLPFTDRFALPSVVACPGGCEGELYCSQSCADSDWDSYHSLLCTGSKTEPLRRSALQKFVEHANGTNDIFLVAAKAITYTMLRYKNIKRQHASQNKKDESSFSFLMEAWKPLSMGFKKRWWECVSLPEDVDSSKEDSFRQDIRDMAFTSLQLLKDAIFDPECAPLFSLDVYGHIIGMFELNNLDLIVASPVEDYFIYIDDLPDREKEEAEKVTGPFLDALGEDYSVPCEGTAFFPLQSCMNHSCCPNAKAFKRDEDKDGHAVIIALEPIGKDDEVTISYIDEDLPYEDRQAQLADYGFTCTCTKCQEERPN</sequence>
<dbReference type="Pfam" id="PF01753">
    <property type="entry name" value="zf-MYND"/>
    <property type="match status" value="1"/>
</dbReference>
<gene>
    <name evidence="5" type="ORF">EJB05_39701</name>
    <name evidence="6" type="ORF">EJB05_39727</name>
</gene>
<organism evidence="6 7">
    <name type="scientific">Eragrostis curvula</name>
    <name type="common">weeping love grass</name>
    <dbReference type="NCBI Taxonomy" id="38414"/>
    <lineage>
        <taxon>Eukaryota</taxon>
        <taxon>Viridiplantae</taxon>
        <taxon>Streptophyta</taxon>
        <taxon>Embryophyta</taxon>
        <taxon>Tracheophyta</taxon>
        <taxon>Spermatophyta</taxon>
        <taxon>Magnoliopsida</taxon>
        <taxon>Liliopsida</taxon>
        <taxon>Poales</taxon>
        <taxon>Poaceae</taxon>
        <taxon>PACMAD clade</taxon>
        <taxon>Chloridoideae</taxon>
        <taxon>Eragrostideae</taxon>
        <taxon>Eragrostidinae</taxon>
        <taxon>Eragrostis</taxon>
    </lineage>
</organism>
<feature type="non-terminal residue" evidence="6">
    <location>
        <position position="1"/>
    </location>
</feature>
<dbReference type="EMBL" id="RWGY01000031">
    <property type="protein sequence ID" value="TVU16175.1"/>
    <property type="molecule type" value="Genomic_DNA"/>
</dbReference>
<protein>
    <recommendedName>
        <fullName evidence="4">SET domain-containing protein</fullName>
    </recommendedName>
</protein>
<dbReference type="PANTHER" id="PTHR47436:SF1">
    <property type="entry name" value="SET DOMAIN-CONTAINING PROTEIN"/>
    <property type="match status" value="1"/>
</dbReference>
<reference evidence="6 7" key="1">
    <citation type="journal article" date="2019" name="Sci. Rep.">
        <title>A high-quality genome of Eragrostis curvula grass provides insights into Poaceae evolution and supports new strategies to enhance forage quality.</title>
        <authorList>
            <person name="Carballo J."/>
            <person name="Santos B.A.C.M."/>
            <person name="Zappacosta D."/>
            <person name="Garbus I."/>
            <person name="Selva J.P."/>
            <person name="Gallo C.A."/>
            <person name="Diaz A."/>
            <person name="Albertini E."/>
            <person name="Caccamo M."/>
            <person name="Echenique V."/>
        </authorList>
    </citation>
    <scope>NUCLEOTIDE SEQUENCE [LARGE SCALE GENOMIC DNA]</scope>
    <source>
        <strain evidence="7">cv. Victoria</strain>
        <tissue evidence="6">Leaf</tissue>
    </source>
</reference>
<evidence type="ECO:0000259" key="4">
    <source>
        <dbReference type="PROSITE" id="PS50280"/>
    </source>
</evidence>
<evidence type="ECO:0000256" key="3">
    <source>
        <dbReference type="ARBA" id="ARBA00022833"/>
    </source>
</evidence>
<dbReference type="CDD" id="cd20071">
    <property type="entry name" value="SET_SMYD"/>
    <property type="match status" value="1"/>
</dbReference>
<dbReference type="Gene3D" id="2.170.270.10">
    <property type="entry name" value="SET domain"/>
    <property type="match status" value="1"/>
</dbReference>
<proteinExistence type="predicted"/>
<comment type="caution">
    <text evidence="6">The sequence shown here is derived from an EMBL/GenBank/DDBJ whole genome shotgun (WGS) entry which is preliminary data.</text>
</comment>
<dbReference type="Pfam" id="PF00856">
    <property type="entry name" value="SET"/>
    <property type="match status" value="1"/>
</dbReference>
<dbReference type="OrthoDB" id="5945798at2759"/>
<dbReference type="SUPFAM" id="SSF82199">
    <property type="entry name" value="SET domain"/>
    <property type="match status" value="1"/>
</dbReference>
<evidence type="ECO:0000313" key="5">
    <source>
        <dbReference type="EMBL" id="TVU16150.1"/>
    </source>
</evidence>
<dbReference type="AlphaFoldDB" id="A0A5J9TY22"/>
<evidence type="ECO:0000313" key="6">
    <source>
        <dbReference type="EMBL" id="TVU16175.1"/>
    </source>
</evidence>
<evidence type="ECO:0000256" key="2">
    <source>
        <dbReference type="ARBA" id="ARBA00022771"/>
    </source>
</evidence>
<dbReference type="InterPro" id="IPR044237">
    <property type="entry name" value="ATXR2-like"/>
</dbReference>
<dbReference type="Gramene" id="TVU16150">
    <property type="protein sequence ID" value="TVU16150"/>
    <property type="gene ID" value="EJB05_39701"/>
</dbReference>
<evidence type="ECO:0000313" key="7">
    <source>
        <dbReference type="Proteomes" id="UP000324897"/>
    </source>
</evidence>
<dbReference type="GO" id="GO:0008270">
    <property type="term" value="F:zinc ion binding"/>
    <property type="evidence" value="ECO:0007669"/>
    <property type="project" value="UniProtKB-KW"/>
</dbReference>
<feature type="domain" description="SET" evidence="4">
    <location>
        <begin position="134"/>
        <end position="531"/>
    </location>
</feature>
<dbReference type="GO" id="GO:0008168">
    <property type="term" value="F:methyltransferase activity"/>
    <property type="evidence" value="ECO:0007669"/>
    <property type="project" value="InterPro"/>
</dbReference>